<evidence type="ECO:0000313" key="2">
    <source>
        <dbReference type="EMBL" id="CBY01458.1"/>
    </source>
</evidence>
<evidence type="ECO:0000259" key="1">
    <source>
        <dbReference type="Pfam" id="PF13013"/>
    </source>
</evidence>
<dbReference type="RefSeq" id="XP_003844937.1">
    <property type="nucleotide sequence ID" value="XM_003844889.1"/>
</dbReference>
<dbReference type="HOGENOM" id="CLU_1049981_0_0_1"/>
<dbReference type="eggNOG" id="ENOG502T4UN">
    <property type="taxonomic scope" value="Eukaryota"/>
</dbReference>
<dbReference type="Pfam" id="PF13013">
    <property type="entry name" value="F-box-like_2"/>
    <property type="match status" value="1"/>
</dbReference>
<dbReference type="InterPro" id="IPR001810">
    <property type="entry name" value="F-box_dom"/>
</dbReference>
<gene>
    <name evidence="2" type="ORF">LEMA_P002450.1</name>
</gene>
<keyword evidence="3" id="KW-1185">Reference proteome</keyword>
<accession>E5AE19</accession>
<dbReference type="Proteomes" id="UP000002668">
    <property type="component" value="Genome"/>
</dbReference>
<protein>
    <submittedName>
        <fullName evidence="2">Predicted protein</fullName>
    </submittedName>
</protein>
<proteinExistence type="predicted"/>
<dbReference type="OrthoDB" id="4133832at2759"/>
<dbReference type="EMBL" id="FP929139">
    <property type="protein sequence ID" value="CBY01458.1"/>
    <property type="molecule type" value="Genomic_DNA"/>
</dbReference>
<feature type="domain" description="F-box" evidence="1">
    <location>
        <begin position="6"/>
        <end position="60"/>
    </location>
</feature>
<dbReference type="GeneID" id="13290690"/>
<dbReference type="OMA" id="RHEDNTE"/>
<organism evidence="2 3">
    <name type="scientific">Leptosphaeria maculans (strain JN3 / isolate v23.1.3 / race Av1-4-5-6-7-8)</name>
    <name type="common">Blackleg fungus</name>
    <name type="synonym">Phoma lingam</name>
    <dbReference type="NCBI Taxonomy" id="985895"/>
    <lineage>
        <taxon>Eukaryota</taxon>
        <taxon>Fungi</taxon>
        <taxon>Dikarya</taxon>
        <taxon>Ascomycota</taxon>
        <taxon>Pezizomycotina</taxon>
        <taxon>Dothideomycetes</taxon>
        <taxon>Pleosporomycetidae</taxon>
        <taxon>Pleosporales</taxon>
        <taxon>Pleosporineae</taxon>
        <taxon>Leptosphaeriaceae</taxon>
        <taxon>Plenodomus</taxon>
        <taxon>Plenodomus lingam/Leptosphaeria maculans species complex</taxon>
    </lineage>
</organism>
<sequence length="265" mass="31094">MTCRSRLSSLPGELRNKIYEYCVEDDIIPLRRRPNEQHSAGAYRSLTQTNRQIRDEFRPMYMKHTAISISLSPDNSNYIDTFLIRPSKGIQKPYHGDLTIKVPDEIHFQRYNFFCLLLALTGSPALLFRFELTLLASQLYSNRPYHPYHVYGCIDWINRFLRNFAFASDLNWRYMMLEAVGAVGVTVVSHYPQSHMKLYLHPHMVTKWKPVLKQFWIFIGQRDFHSSLCFRTGLRTVMKTAAMLRVRRRNAAGQYVYMSVSGCYA</sequence>
<dbReference type="InParanoid" id="E5AE19"/>
<dbReference type="VEuPathDB" id="FungiDB:LEMA_P002450.1"/>
<evidence type="ECO:0000313" key="3">
    <source>
        <dbReference type="Proteomes" id="UP000002668"/>
    </source>
</evidence>
<dbReference type="AlphaFoldDB" id="E5AE19"/>
<name>E5AE19_LEPMJ</name>
<reference evidence="3" key="1">
    <citation type="journal article" date="2011" name="Nat. Commun.">
        <title>Effector diversification within compartments of the Leptosphaeria maculans genome affected by Repeat-Induced Point mutations.</title>
        <authorList>
            <person name="Rouxel T."/>
            <person name="Grandaubert J."/>
            <person name="Hane J.K."/>
            <person name="Hoede C."/>
            <person name="van de Wouw A.P."/>
            <person name="Couloux A."/>
            <person name="Dominguez V."/>
            <person name="Anthouard V."/>
            <person name="Bally P."/>
            <person name="Bourras S."/>
            <person name="Cozijnsen A.J."/>
            <person name="Ciuffetti L.M."/>
            <person name="Degrave A."/>
            <person name="Dilmaghani A."/>
            <person name="Duret L."/>
            <person name="Fudal I."/>
            <person name="Goodwin S.B."/>
            <person name="Gout L."/>
            <person name="Glaser N."/>
            <person name="Linglin J."/>
            <person name="Kema G.H.J."/>
            <person name="Lapalu N."/>
            <person name="Lawrence C.B."/>
            <person name="May K."/>
            <person name="Meyer M."/>
            <person name="Ollivier B."/>
            <person name="Poulain J."/>
            <person name="Schoch C.L."/>
            <person name="Simon A."/>
            <person name="Spatafora J.W."/>
            <person name="Stachowiak A."/>
            <person name="Turgeon B.G."/>
            <person name="Tyler B.M."/>
            <person name="Vincent D."/>
            <person name="Weissenbach J."/>
            <person name="Amselem J."/>
            <person name="Quesneville H."/>
            <person name="Oliver R.P."/>
            <person name="Wincker P."/>
            <person name="Balesdent M.-H."/>
            <person name="Howlett B.J."/>
        </authorList>
    </citation>
    <scope>NUCLEOTIDE SEQUENCE [LARGE SCALE GENOMIC DNA]</scope>
    <source>
        <strain evidence="3">JN3 / isolate v23.1.3 / race Av1-4-5-6-7-8</strain>
    </source>
</reference>